<keyword evidence="1" id="KW-1133">Transmembrane helix</keyword>
<comment type="caution">
    <text evidence="2">The sequence shown here is derived from an EMBL/GenBank/DDBJ whole genome shotgun (WGS) entry which is preliminary data.</text>
</comment>
<proteinExistence type="predicted"/>
<keyword evidence="1" id="KW-0812">Transmembrane</keyword>
<dbReference type="OrthoDB" id="9930870at2"/>
<sequence length="79" mass="8879">MKNTMQAFANLILGIVFIGLGFWMRSDILLWEQTGGTRRLNAIIYAVYNIAGANGVLALLILVSLIFFYTAYQKFTKKA</sequence>
<evidence type="ECO:0000313" key="3">
    <source>
        <dbReference type="Proteomes" id="UP000279194"/>
    </source>
</evidence>
<keyword evidence="3" id="KW-1185">Reference proteome</keyword>
<accession>A0A3L9E0B2</accession>
<dbReference type="Proteomes" id="UP000279194">
    <property type="component" value="Unassembled WGS sequence"/>
</dbReference>
<evidence type="ECO:0000313" key="2">
    <source>
        <dbReference type="EMBL" id="RLY04852.1"/>
    </source>
</evidence>
<dbReference type="AlphaFoldDB" id="A0A3L9E0B2"/>
<protein>
    <submittedName>
        <fullName evidence="2">Uncharacterized protein</fullName>
    </submittedName>
</protein>
<name>A0A3L9E0B2_9STRE</name>
<organism evidence="2 3">
    <name type="scientific">Streptococcus hillyeri</name>
    <dbReference type="NCBI Taxonomy" id="2282420"/>
    <lineage>
        <taxon>Bacteria</taxon>
        <taxon>Bacillati</taxon>
        <taxon>Bacillota</taxon>
        <taxon>Bacilli</taxon>
        <taxon>Lactobacillales</taxon>
        <taxon>Streptococcaceae</taxon>
        <taxon>Streptococcus</taxon>
    </lineage>
</organism>
<reference evidence="2 3" key="1">
    <citation type="submission" date="2018-10" db="EMBL/GenBank/DDBJ databases">
        <title>Streptococcus hillyeri sp. nov., isolated from equine tracheal sample.</title>
        <authorList>
            <person name="Macfadyen A.C."/>
            <person name="Waller A."/>
            <person name="Paterson G.K."/>
        </authorList>
    </citation>
    <scope>NUCLEOTIDE SEQUENCE [LARGE SCALE GENOMIC DNA]</scope>
    <source>
        <strain evidence="2 3">28462</strain>
    </source>
</reference>
<evidence type="ECO:0000256" key="1">
    <source>
        <dbReference type="SAM" id="Phobius"/>
    </source>
</evidence>
<feature type="transmembrane region" description="Helical" evidence="1">
    <location>
        <begin position="7"/>
        <end position="24"/>
    </location>
</feature>
<keyword evidence="1" id="KW-0472">Membrane</keyword>
<gene>
    <name evidence="2" type="ORF">EAF07_02370</name>
</gene>
<feature type="transmembrane region" description="Helical" evidence="1">
    <location>
        <begin position="44"/>
        <end position="69"/>
    </location>
</feature>
<dbReference type="EMBL" id="RCVM01000002">
    <property type="protein sequence ID" value="RLY04852.1"/>
    <property type="molecule type" value="Genomic_DNA"/>
</dbReference>
<dbReference type="RefSeq" id="WP_121834691.1">
    <property type="nucleotide sequence ID" value="NZ_RCVM01000002.1"/>
</dbReference>